<reference evidence="1" key="1">
    <citation type="submission" date="2023-03" db="UniProtKB">
        <authorList>
            <consortium name="EnsemblPlants"/>
        </authorList>
    </citation>
    <scope>IDENTIFICATION</scope>
</reference>
<sequence>MENTDVYRRIMSTCILWQLVRNIIGKFVDETKAQMLKDKCLPLEGCVVVAGRTDKGVTALQQVCTICCMLAF</sequence>
<protein>
    <submittedName>
        <fullName evidence="1">Uncharacterized protein</fullName>
    </submittedName>
</protein>
<dbReference type="EnsemblPlants" id="MELO3C009013.2.1">
    <property type="protein sequence ID" value="MELO3C009013.2.1"/>
    <property type="gene ID" value="MELO3C009013.2"/>
</dbReference>
<organism evidence="1">
    <name type="scientific">Cucumis melo</name>
    <name type="common">Muskmelon</name>
    <dbReference type="NCBI Taxonomy" id="3656"/>
    <lineage>
        <taxon>Eukaryota</taxon>
        <taxon>Viridiplantae</taxon>
        <taxon>Streptophyta</taxon>
        <taxon>Embryophyta</taxon>
        <taxon>Tracheophyta</taxon>
        <taxon>Spermatophyta</taxon>
        <taxon>Magnoliopsida</taxon>
        <taxon>eudicotyledons</taxon>
        <taxon>Gunneridae</taxon>
        <taxon>Pentapetalae</taxon>
        <taxon>rosids</taxon>
        <taxon>fabids</taxon>
        <taxon>Cucurbitales</taxon>
        <taxon>Cucurbitaceae</taxon>
        <taxon>Benincaseae</taxon>
        <taxon>Cucumis</taxon>
    </lineage>
</organism>
<dbReference type="AlphaFoldDB" id="A0A9I9CV43"/>
<accession>A0A9I9CV43</accession>
<dbReference type="GO" id="GO:0009982">
    <property type="term" value="F:pseudouridine synthase activity"/>
    <property type="evidence" value="ECO:0007669"/>
    <property type="project" value="InterPro"/>
</dbReference>
<evidence type="ECO:0000313" key="1">
    <source>
        <dbReference type="EnsemblPlants" id="MELO3C009013.2.1"/>
    </source>
</evidence>
<dbReference type="Gene3D" id="3.30.70.580">
    <property type="entry name" value="Pseudouridine synthase I, catalytic domain, N-terminal subdomain"/>
    <property type="match status" value="1"/>
</dbReference>
<name>A0A9I9CV43_CUCME</name>
<proteinExistence type="predicted"/>
<dbReference type="GO" id="GO:0003723">
    <property type="term" value="F:RNA binding"/>
    <property type="evidence" value="ECO:0007669"/>
    <property type="project" value="InterPro"/>
</dbReference>
<dbReference type="InterPro" id="IPR020094">
    <property type="entry name" value="TruA/RsuA/RluB/E/F_N"/>
</dbReference>
<dbReference type="Gramene" id="MELO3C009013.2.1">
    <property type="protein sequence ID" value="MELO3C009013.2.1"/>
    <property type="gene ID" value="MELO3C009013.2"/>
</dbReference>